<feature type="region of interest" description="Disordered" evidence="1">
    <location>
        <begin position="534"/>
        <end position="562"/>
    </location>
</feature>
<reference evidence="2 3" key="1">
    <citation type="submission" date="2005-09" db="EMBL/GenBank/DDBJ databases">
        <authorList>
            <person name="Woods D.E."/>
            <person name="Nierman W.C."/>
        </authorList>
    </citation>
    <scope>NUCLEOTIDE SEQUENCE [LARGE SCALE GENOMIC DNA]</scope>
    <source>
        <strain evidence="2 3">1710b</strain>
    </source>
</reference>
<feature type="compositionally biased region" description="Basic and acidic residues" evidence="1">
    <location>
        <begin position="451"/>
        <end position="475"/>
    </location>
</feature>
<accession>Q3JL22</accession>
<dbReference type="EnsemblBacteria" id="ABA53638">
    <property type="protein sequence ID" value="ABA53638"/>
    <property type="gene ID" value="BURPS1710b_A0574"/>
</dbReference>
<feature type="region of interest" description="Disordered" evidence="1">
    <location>
        <begin position="576"/>
        <end position="606"/>
    </location>
</feature>
<feature type="region of interest" description="Disordered" evidence="1">
    <location>
        <begin position="1"/>
        <end position="169"/>
    </location>
</feature>
<feature type="compositionally biased region" description="Low complexity" evidence="1">
    <location>
        <begin position="140"/>
        <end position="159"/>
    </location>
</feature>
<dbReference type="KEGG" id="bpm:BURPS1710b_A0574"/>
<sequence length="895" mass="102986">MTYDQLLLASGRSRRMRAPHRRPLRRARRDRTAPSARGARRASARRRCRSSAARAPPCPSADGIGRCGTSAGGRPSTANTRVHTDRSPARTPSSTGTPPRAPSRIRRCRSRRCTESGRTPPRRRAAPAGRSGTRTHRCRPSGPAAPDAGPSASRRSGPRPAAPPPFPAPRCRLCSRRVASCRHLVWFLQSHGCRRVAVPSNDGCHITRRAPGKISQSSLFGLSSVLIARSGRRAAVRRRAVRRTGVRRGGARWGVVGKGVVRAGVARRGHAVARLRLGRSQRARLGRRPAAIGRLDLAEPDQHAHHAVDVVVAHEAVAARRVAIDRARERDVAHDGHAARFGMPNDGERACVGLAHRHERNRHDVRIHVDADRDVGRVRDDEIGLLDVRLDLLRQQFLMNLAPLALDLVIALALLVFLLHLVLVHLQFAVVQEVFDGGVEDQHGQCAQQEQQHEAHREHDPHVAEQRRARAEQPEHVGVVETGEHAHREGEHADIEQRLHRVLRRAPAEEPLHSLDRIERGEIEADRFDREREAALHKRRQRARRRAEQHERRGDAQEQLRPRECVRTRVRLRARRRDPHEFGRDARQIDERGRGQRARGDHDERDDVPRLERLPLLRRVAQLLRGRLLGFLGHRSLHQAAERMHAQQRRQLVRRRVYEVQVEHGERDDALDRQRQRERVDLRAEAREQPEQRIGDEHHDQHGRGEREPVRDEIGQQRADARQIDREQRAGGHRRVARLERADDRQHAALLQERGRVEQAHERRERRRFDARRRVDRIADRRAALVVDQFAHRRRDPERQRQRDAEHDARGRLRQRDAGERAALQRRMREARPQPEDDREHDRVLHDAVDDRPVVQERQQIEHRRDARVRDRDRAGVPVERLHQDIHRVARHDVT</sequence>
<feature type="region of interest" description="Disordered" evidence="1">
    <location>
        <begin position="791"/>
        <end position="876"/>
    </location>
</feature>
<feature type="compositionally biased region" description="Basic and acidic residues" evidence="1">
    <location>
        <begin position="683"/>
        <end position="730"/>
    </location>
</feature>
<feature type="compositionally biased region" description="Basic and acidic residues" evidence="1">
    <location>
        <begin position="578"/>
        <end position="606"/>
    </location>
</feature>
<evidence type="ECO:0000313" key="3">
    <source>
        <dbReference type="Proteomes" id="UP000002700"/>
    </source>
</evidence>
<feature type="compositionally biased region" description="Basic residues" evidence="1">
    <location>
        <begin position="12"/>
        <end position="29"/>
    </location>
</feature>
<feature type="region of interest" description="Disordered" evidence="1">
    <location>
        <begin position="443"/>
        <end position="494"/>
    </location>
</feature>
<dbReference type="AlphaFoldDB" id="Q3JL22"/>
<dbReference type="EMBL" id="CP000125">
    <property type="protein sequence ID" value="ABA53638.1"/>
    <property type="molecule type" value="Genomic_DNA"/>
</dbReference>
<feature type="compositionally biased region" description="Basic and acidic residues" evidence="1">
    <location>
        <begin position="482"/>
        <end position="494"/>
    </location>
</feature>
<dbReference type="HOGENOM" id="CLU_323073_0_0_4"/>
<proteinExistence type="predicted"/>
<evidence type="ECO:0000313" key="2">
    <source>
        <dbReference type="EMBL" id="ABA53638.1"/>
    </source>
</evidence>
<feature type="compositionally biased region" description="Basic and acidic residues" evidence="1">
    <location>
        <begin position="827"/>
        <end position="876"/>
    </location>
</feature>
<evidence type="ECO:0000256" key="1">
    <source>
        <dbReference type="SAM" id="MobiDB-lite"/>
    </source>
</evidence>
<gene>
    <name evidence="2" type="ordered locus">BURPS1710b_A0574</name>
</gene>
<name>Q3JL22_BURP1</name>
<protein>
    <submittedName>
        <fullName evidence="2">200 kDa antigen p200, putative</fullName>
    </submittedName>
</protein>
<organism evidence="2 3">
    <name type="scientific">Burkholderia pseudomallei (strain 1710b)</name>
    <dbReference type="NCBI Taxonomy" id="320372"/>
    <lineage>
        <taxon>Bacteria</taxon>
        <taxon>Pseudomonadati</taxon>
        <taxon>Pseudomonadota</taxon>
        <taxon>Betaproteobacteria</taxon>
        <taxon>Burkholderiales</taxon>
        <taxon>Burkholderiaceae</taxon>
        <taxon>Burkholderia</taxon>
        <taxon>pseudomallei group</taxon>
    </lineage>
</organism>
<feature type="region of interest" description="Disordered" evidence="1">
    <location>
        <begin position="683"/>
        <end position="736"/>
    </location>
</feature>
<feature type="compositionally biased region" description="Basic residues" evidence="1">
    <location>
        <begin position="38"/>
        <end position="49"/>
    </location>
</feature>
<feature type="compositionally biased region" description="Basic and acidic residues" evidence="1">
    <location>
        <begin position="795"/>
        <end position="820"/>
    </location>
</feature>
<feature type="compositionally biased region" description="Basic and acidic residues" evidence="1">
    <location>
        <begin position="546"/>
        <end position="562"/>
    </location>
</feature>
<dbReference type="Proteomes" id="UP000002700">
    <property type="component" value="Chromosome II"/>
</dbReference>